<dbReference type="Proteomes" id="UP000256964">
    <property type="component" value="Unassembled WGS sequence"/>
</dbReference>
<dbReference type="GO" id="GO:0060090">
    <property type="term" value="F:molecular adaptor activity"/>
    <property type="evidence" value="ECO:0007669"/>
    <property type="project" value="TreeGrafter"/>
</dbReference>
<evidence type="ECO:0000256" key="1">
    <source>
        <dbReference type="ARBA" id="ARBA00010547"/>
    </source>
</evidence>
<dbReference type="InterPro" id="IPR041221">
    <property type="entry name" value="APC1_C"/>
</dbReference>
<comment type="similarity">
    <text evidence="1">Belongs to the APC1 family.</text>
</comment>
<organism evidence="10 11">
    <name type="scientific">Lentinus brumalis</name>
    <dbReference type="NCBI Taxonomy" id="2498619"/>
    <lineage>
        <taxon>Eukaryota</taxon>
        <taxon>Fungi</taxon>
        <taxon>Dikarya</taxon>
        <taxon>Basidiomycota</taxon>
        <taxon>Agaricomycotina</taxon>
        <taxon>Agaricomycetes</taxon>
        <taxon>Polyporales</taxon>
        <taxon>Polyporaceae</taxon>
        <taxon>Lentinus</taxon>
    </lineage>
</organism>
<evidence type="ECO:0000256" key="6">
    <source>
        <dbReference type="SAM" id="MobiDB-lite"/>
    </source>
</evidence>
<feature type="domain" description="Anaphase-promoting complex subunit 1 N-terminal" evidence="7">
    <location>
        <begin position="71"/>
        <end position="216"/>
    </location>
</feature>
<accession>A0A371CX75</accession>
<evidence type="ECO:0000313" key="10">
    <source>
        <dbReference type="EMBL" id="RDX44892.1"/>
    </source>
</evidence>
<dbReference type="STRING" id="139420.A0A371CX75"/>
<evidence type="ECO:0000259" key="9">
    <source>
        <dbReference type="Pfam" id="PF21282"/>
    </source>
</evidence>
<keyword evidence="3" id="KW-0677">Repeat</keyword>
<dbReference type="InterPro" id="IPR048971">
    <property type="entry name" value="Apc1_3rd"/>
</dbReference>
<feature type="domain" description="Anaphase-promoting complex subunit 1 N-terminal" evidence="7">
    <location>
        <begin position="222"/>
        <end position="345"/>
    </location>
</feature>
<dbReference type="Pfam" id="PF21282">
    <property type="entry name" value="APC1_3rd"/>
    <property type="match status" value="1"/>
</dbReference>
<protein>
    <submittedName>
        <fullName evidence="10">Uncharacterized protein</fullName>
    </submittedName>
</protein>
<dbReference type="GO" id="GO:0005680">
    <property type="term" value="C:anaphase-promoting complex"/>
    <property type="evidence" value="ECO:0007669"/>
    <property type="project" value="InterPro"/>
</dbReference>
<proteinExistence type="inferred from homology"/>
<dbReference type="InterPro" id="IPR049255">
    <property type="entry name" value="Apc1_N"/>
</dbReference>
<feature type="region of interest" description="Disordered" evidence="6">
    <location>
        <begin position="317"/>
        <end position="345"/>
    </location>
</feature>
<keyword evidence="4" id="KW-0498">Mitosis</keyword>
<dbReference type="Pfam" id="PF18122">
    <property type="entry name" value="APC1_C"/>
    <property type="match status" value="1"/>
</dbReference>
<dbReference type="PANTHER" id="PTHR12827:SF3">
    <property type="entry name" value="ANAPHASE-PROMOTING COMPLEX SUBUNIT 1"/>
    <property type="match status" value="1"/>
</dbReference>
<gene>
    <name evidence="10" type="ORF">OH76DRAFT_1038609</name>
</gene>
<evidence type="ECO:0000259" key="7">
    <source>
        <dbReference type="Pfam" id="PF12859"/>
    </source>
</evidence>
<feature type="compositionally biased region" description="Basic and acidic residues" evidence="6">
    <location>
        <begin position="132"/>
        <end position="147"/>
    </location>
</feature>
<dbReference type="PANTHER" id="PTHR12827">
    <property type="entry name" value="MEIOTIC CHECKPOINT REGULATOR TSG24 FAMILY MEMBER"/>
    <property type="match status" value="1"/>
</dbReference>
<keyword evidence="11" id="KW-1185">Reference proteome</keyword>
<dbReference type="Gene3D" id="1.25.10.10">
    <property type="entry name" value="Leucine-rich Repeat Variant"/>
    <property type="match status" value="2"/>
</dbReference>
<dbReference type="OrthoDB" id="26401at2759"/>
<reference evidence="10 11" key="1">
    <citation type="journal article" date="2018" name="Biotechnol. Biofuels">
        <title>Integrative visual omics of the white-rot fungus Polyporus brumalis exposes the biotechnological potential of its oxidative enzymes for delignifying raw plant biomass.</title>
        <authorList>
            <person name="Miyauchi S."/>
            <person name="Rancon A."/>
            <person name="Drula E."/>
            <person name="Hage H."/>
            <person name="Chaduli D."/>
            <person name="Favel A."/>
            <person name="Grisel S."/>
            <person name="Henrissat B."/>
            <person name="Herpoel-Gimbert I."/>
            <person name="Ruiz-Duenas F.J."/>
            <person name="Chevret D."/>
            <person name="Hainaut M."/>
            <person name="Lin J."/>
            <person name="Wang M."/>
            <person name="Pangilinan J."/>
            <person name="Lipzen A."/>
            <person name="Lesage-Meessen L."/>
            <person name="Navarro D."/>
            <person name="Riley R."/>
            <person name="Grigoriev I.V."/>
            <person name="Zhou S."/>
            <person name="Raouche S."/>
            <person name="Rosso M.N."/>
        </authorList>
    </citation>
    <scope>NUCLEOTIDE SEQUENCE [LARGE SCALE GENOMIC DNA]</scope>
    <source>
        <strain evidence="10 11">BRFM 1820</strain>
    </source>
</reference>
<evidence type="ECO:0000259" key="8">
    <source>
        <dbReference type="Pfam" id="PF18122"/>
    </source>
</evidence>
<feature type="domain" description="Anaphase-promoting complex subunit 1 C-terminal" evidence="8">
    <location>
        <begin position="1704"/>
        <end position="1872"/>
    </location>
</feature>
<feature type="domain" description="Anaphase-promoting complex subunit 1 beta-sandwich" evidence="9">
    <location>
        <begin position="1573"/>
        <end position="1655"/>
    </location>
</feature>
<evidence type="ECO:0000256" key="5">
    <source>
        <dbReference type="ARBA" id="ARBA00023306"/>
    </source>
</evidence>
<evidence type="ECO:0000256" key="3">
    <source>
        <dbReference type="ARBA" id="ARBA00022737"/>
    </source>
</evidence>
<dbReference type="InterPro" id="IPR024990">
    <property type="entry name" value="Apc1"/>
</dbReference>
<dbReference type="GO" id="GO:0051301">
    <property type="term" value="P:cell division"/>
    <property type="evidence" value="ECO:0007669"/>
    <property type="project" value="UniProtKB-KW"/>
</dbReference>
<sequence>MSLGLPPIHVPSVTLLPPAPSPYFRRNSTAKSPVPESESSLLRAIRKNLRAARGAQDSSLRPSVFYSPHTDGNTGEEVLTWDNTTVILTQGGVLSKKWSFADPVQWACIGWLYQSSLLHSSTPSTPAYYRESSNDKLPPEKDPDERPTFGAYARARMDKRREEDAEERMKGVFIFVRGTAKIYMDNGFEYTLSLPFTVQRAWPVEPHGLFIQRVVEGWEVEETSESEGPRMATIFTLTSPFSEPAALGLTDGVKGGYASVPLEMKPDYASEPVPIPPQERILWVSEQAWKLTDKLLVTLNADLNRITIWRFVYAPPPPSSSKAGTRPTARAHHGKRSSMSGNTSAHLRQANASLDELQLSPGRRDAKPPHNNAAGLAPALTTTTTMAEMMGGVGGGSIAQSQWNLPFRFVVDASGKLVLEQVVEQPVDLDNVPDPAEEMRMRSQFWVEKLYEETIPKFATADHTHISVAAWDERWDGEKTRSLLAVCLRVTETLLVFSVERRDDHTMGARPVTQLPAHAVSTIRATRDSVADLLVLKPDGTLALLTHGTYEIPLSLKLPNTPPTSVDIPRVAALEHAAYSSVTVQLAEGLSARISLDLVARDHLVSDSMLMLSLLLPPDQFFRLHSTFLSRWSKRRYSFILGVEFEVLESSLLNLLGLEDEDEMDSAPLDAWVQLASTESATKFREDPVLRKLQLPSSSIRRDRCKKTVKERNIYTGCVLHALHLVAEEKRVFLPSIEGLPRITPLICRLALVVRPEWADYWKRYCPSAMPSWPDPALMVPEHFDENLPPWPADMFSILYGRVNNPDWALPWTDSWDLVKSYQHSASFAYGRQEPLTHLHALTVIYKALTDSKIGDVRKRAEAGLRAMEETGMTLNVLQNLALGVTAPLREALRTAQLSPGGDWSLQIYSLIGRNDLAEGFSSKPAVFVNNGYRSMREFLHPTAPRKSCRQVIEGVSKTLSKDRMKTTGVELDTEDFTRIRFGTDRRLDEAARMLCSSTIPQIRIIDRPELNETEQLRAQQIQVMQLTERTLALPLGRAIFTFGSIPTVTKEAFAIPKLEFSVRVQPGNILHVPEPGKIPTESMNWGEFHNGVAAGLRISPDAQSVESSWIKFNKPSELTPEHAGFLYALGLTGHLREMLTWHTFGYLTPKHDMTSIGVLLGLAAANVGNSNRHVTKLIAVHTPALLPTPDVDLNVPLITQSAGLMGIGLLYLGTKHRRMAEVCLTQISRRDLYQPDISNEYREAYTLSAALACGMVLLGKGTSIPADLAIQNRLRLLIHGEPRVGNDGRPIRPTFDVNLTSPAATVTLGLMYLRTERKDVADILTIPDTLEAINHVQPSFLTMRAMARAIIMWNTIQPNKAWFMAQVPSAIKTAMEARYRGKTVDDGYELAYYNILAGLCFAVGLKYAGTAREEAYLLLIQYYDMFAQLAYTNSKSSYPWPSPFVRNAADWAPSGGAYDHRIKRSAIRDGLNLISLSLTMVMAGTGEVNTLRRLRYAYGVHNHQIRYGSHGAIHMAIGLLFLGGGRYTLGTSDAAIACMIAAFYPRFAVQSADNKSYLQAYRHLWVLAVEPRCLVARDVDSREIVYVPVKIKVKDGKEVSNLNLIAPTLIPEIDKLVSIRVDTPRYWPFYLDIAHSPRHRDCLLRSQTLFVKRRTAFLSYTEDPKGSRSLFVRSGSSVGDAATLDFPRASEVKSHPANDLHEFIAFSSNDPLFLAFADRFCKEDGETPEERQFQSYCHAALLDSIVQDKPQTLQAHLSVYHMRTLSPDSAYFTLRLQDLRFGADFYSKIYDRRFSGRSENNPRPPLIRENTLLGALHLLDAKLEAIRTTDVFKSFIARYARGESIPEQEAGSAEAEASRQLSWYLQRSSVPVSTVLVVLKALVQEAHNQLVTLPPPHGTSNTDVLDLALKELLHATGTQMSTTMGSGWTMRSLDEVISAWSSQ</sequence>
<keyword evidence="5" id="KW-0131">Cell cycle</keyword>
<evidence type="ECO:0000256" key="4">
    <source>
        <dbReference type="ARBA" id="ARBA00022776"/>
    </source>
</evidence>
<evidence type="ECO:0000313" key="11">
    <source>
        <dbReference type="Proteomes" id="UP000256964"/>
    </source>
</evidence>
<keyword evidence="2" id="KW-0132">Cell division</keyword>
<dbReference type="Pfam" id="PF12859">
    <property type="entry name" value="ANAPC1"/>
    <property type="match status" value="2"/>
</dbReference>
<name>A0A371CX75_9APHY</name>
<dbReference type="EMBL" id="KZ857444">
    <property type="protein sequence ID" value="RDX44892.1"/>
    <property type="molecule type" value="Genomic_DNA"/>
</dbReference>
<dbReference type="GO" id="GO:0070979">
    <property type="term" value="P:protein K11-linked ubiquitination"/>
    <property type="evidence" value="ECO:0007669"/>
    <property type="project" value="TreeGrafter"/>
</dbReference>
<dbReference type="GO" id="GO:0007091">
    <property type="term" value="P:metaphase/anaphase transition of mitotic cell cycle"/>
    <property type="evidence" value="ECO:0007669"/>
    <property type="project" value="TreeGrafter"/>
</dbReference>
<feature type="region of interest" description="Disordered" evidence="6">
    <location>
        <begin position="124"/>
        <end position="149"/>
    </location>
</feature>
<dbReference type="GO" id="GO:0031145">
    <property type="term" value="P:anaphase-promoting complex-dependent catabolic process"/>
    <property type="evidence" value="ECO:0007669"/>
    <property type="project" value="TreeGrafter"/>
</dbReference>
<dbReference type="InterPro" id="IPR011989">
    <property type="entry name" value="ARM-like"/>
</dbReference>
<evidence type="ECO:0000256" key="2">
    <source>
        <dbReference type="ARBA" id="ARBA00022618"/>
    </source>
</evidence>